<dbReference type="NCBIfam" id="NF002558">
    <property type="entry name" value="PRK02126.1"/>
    <property type="match status" value="1"/>
</dbReference>
<gene>
    <name evidence="2" type="ORF">SAMN05444340_105168</name>
</gene>
<dbReference type="OrthoDB" id="9800940at2"/>
<name>A0A1H3IMT3_9RHOB</name>
<evidence type="ECO:0000313" key="2">
    <source>
        <dbReference type="EMBL" id="SDY29096.1"/>
    </source>
</evidence>
<dbReference type="GO" id="GO:0042781">
    <property type="term" value="F:3'-tRNA processing endoribonuclease activity"/>
    <property type="evidence" value="ECO:0007669"/>
    <property type="project" value="TreeGrafter"/>
</dbReference>
<dbReference type="SUPFAM" id="SSF56281">
    <property type="entry name" value="Metallo-hydrolase/oxidoreductase"/>
    <property type="match status" value="1"/>
</dbReference>
<dbReference type="EMBL" id="FNPF01000005">
    <property type="protein sequence ID" value="SDY29096.1"/>
    <property type="molecule type" value="Genomic_DNA"/>
</dbReference>
<evidence type="ECO:0000313" key="3">
    <source>
        <dbReference type="Proteomes" id="UP000199286"/>
    </source>
</evidence>
<evidence type="ECO:0000256" key="1">
    <source>
        <dbReference type="SAM" id="MobiDB-lite"/>
    </source>
</evidence>
<protein>
    <submittedName>
        <fullName evidence="2">Ribonuclease Z</fullName>
    </submittedName>
</protein>
<accession>A0A1H3IMT3</accession>
<dbReference type="STRING" id="321339.SAMN05444340_105168"/>
<keyword evidence="3" id="KW-1185">Reference proteome</keyword>
<dbReference type="Proteomes" id="UP000199286">
    <property type="component" value="Unassembled WGS sequence"/>
</dbReference>
<dbReference type="Gene3D" id="3.60.15.10">
    <property type="entry name" value="Ribonuclease Z/Hydroxyacylglutathione hydrolase-like"/>
    <property type="match status" value="1"/>
</dbReference>
<organism evidence="2 3">
    <name type="scientific">Citreimonas salinaria</name>
    <dbReference type="NCBI Taxonomy" id="321339"/>
    <lineage>
        <taxon>Bacteria</taxon>
        <taxon>Pseudomonadati</taxon>
        <taxon>Pseudomonadota</taxon>
        <taxon>Alphaproteobacteria</taxon>
        <taxon>Rhodobacterales</taxon>
        <taxon>Roseobacteraceae</taxon>
        <taxon>Citreimonas</taxon>
    </lineage>
</organism>
<dbReference type="PANTHER" id="PTHR46018">
    <property type="entry name" value="ZINC PHOSPHODIESTERASE ELAC PROTEIN 1"/>
    <property type="match status" value="1"/>
</dbReference>
<dbReference type="PANTHER" id="PTHR46018:SF7">
    <property type="entry name" value="RIBONUCLEASE Z"/>
    <property type="match status" value="1"/>
</dbReference>
<feature type="region of interest" description="Disordered" evidence="1">
    <location>
        <begin position="327"/>
        <end position="346"/>
    </location>
</feature>
<dbReference type="AlphaFoldDB" id="A0A1H3IMT3"/>
<reference evidence="2 3" key="1">
    <citation type="submission" date="2016-10" db="EMBL/GenBank/DDBJ databases">
        <authorList>
            <person name="de Groot N.N."/>
        </authorList>
    </citation>
    <scope>NUCLEOTIDE SEQUENCE [LARGE SCALE GENOMIC DNA]</scope>
    <source>
        <strain evidence="2 3">DSM 26880</strain>
    </source>
</reference>
<dbReference type="InterPro" id="IPR036866">
    <property type="entry name" value="RibonucZ/Hydroxyglut_hydro"/>
</dbReference>
<proteinExistence type="predicted"/>
<dbReference type="RefSeq" id="WP_089882230.1">
    <property type="nucleotide sequence ID" value="NZ_FNPF01000005.1"/>
</dbReference>
<sequence>MTQLVQPRLVNPPDGDPGVYLDFRFGRRAMLFDLGDLAPLGPRELLRVSHAFVSHAHMDHVASFDHLLRLRLHRPQPLAVIGPEGFLRQVENRLGAFTWNLLGADSVDFRLTAHEFDGARLSASAEFRAREAFRRRDLPPPTLGDGVVVSEDDFTVEAVALDHRIPSLAFALREAVRVNVWRTALDDLGLPVGPWLDEAKTAIRAGASDGHMVAVPGHGAMPLGELRARVFRIGQGQRVAYVTDAADTAANRARIVEIARDADHLFIETPFLEADRDLAAATAHLTARAAGEIARAAGARRVAGFHHSARYTGQSEALAAELAKAFAPGSTTAPDPSPSAADRGAP</sequence>